<comment type="caution">
    <text evidence="1">The sequence shown here is derived from an EMBL/GenBank/DDBJ whole genome shotgun (WGS) entry which is preliminary data.</text>
</comment>
<evidence type="ECO:0000313" key="2">
    <source>
        <dbReference type="Proteomes" id="UP001341840"/>
    </source>
</evidence>
<keyword evidence="2" id="KW-1185">Reference proteome</keyword>
<sequence length="149" mass="16657">MAYVPQLHSGAKNLLFFLNVSALPEEPKVALQPSPFTPPLPPSRFEEDYISMLLPIMFEAEQAKQGKRELSEPFKKTLSHIKRRSFASFKFAKSPPVLSHHSTLQVNGHISKLTSHVNVHRLTLTTELTEGPACHTASRDGAWQGVFLL</sequence>
<evidence type="ECO:0000313" key="1">
    <source>
        <dbReference type="EMBL" id="MED6211116.1"/>
    </source>
</evidence>
<dbReference type="EMBL" id="JASCZI010242450">
    <property type="protein sequence ID" value="MED6211116.1"/>
    <property type="molecule type" value="Genomic_DNA"/>
</dbReference>
<reference evidence="1 2" key="1">
    <citation type="journal article" date="2023" name="Plants (Basel)">
        <title>Bridging the Gap: Combining Genomics and Transcriptomics Approaches to Understand Stylosanthes scabra, an Orphan Legume from the Brazilian Caatinga.</title>
        <authorList>
            <person name="Ferreira-Neto J.R.C."/>
            <person name="da Silva M.D."/>
            <person name="Binneck E."/>
            <person name="de Melo N.F."/>
            <person name="da Silva R.H."/>
            <person name="de Melo A.L.T.M."/>
            <person name="Pandolfi V."/>
            <person name="Bustamante F.O."/>
            <person name="Brasileiro-Vidal A.C."/>
            <person name="Benko-Iseppon A.M."/>
        </authorList>
    </citation>
    <scope>NUCLEOTIDE SEQUENCE [LARGE SCALE GENOMIC DNA]</scope>
    <source>
        <tissue evidence="1">Leaves</tissue>
    </source>
</reference>
<accession>A0ABU6YME0</accession>
<protein>
    <submittedName>
        <fullName evidence="1">Uncharacterized protein</fullName>
    </submittedName>
</protein>
<name>A0ABU6YME0_9FABA</name>
<proteinExistence type="predicted"/>
<dbReference type="Proteomes" id="UP001341840">
    <property type="component" value="Unassembled WGS sequence"/>
</dbReference>
<gene>
    <name evidence="1" type="ORF">PIB30_070480</name>
</gene>
<organism evidence="1 2">
    <name type="scientific">Stylosanthes scabra</name>
    <dbReference type="NCBI Taxonomy" id="79078"/>
    <lineage>
        <taxon>Eukaryota</taxon>
        <taxon>Viridiplantae</taxon>
        <taxon>Streptophyta</taxon>
        <taxon>Embryophyta</taxon>
        <taxon>Tracheophyta</taxon>
        <taxon>Spermatophyta</taxon>
        <taxon>Magnoliopsida</taxon>
        <taxon>eudicotyledons</taxon>
        <taxon>Gunneridae</taxon>
        <taxon>Pentapetalae</taxon>
        <taxon>rosids</taxon>
        <taxon>fabids</taxon>
        <taxon>Fabales</taxon>
        <taxon>Fabaceae</taxon>
        <taxon>Papilionoideae</taxon>
        <taxon>50 kb inversion clade</taxon>
        <taxon>dalbergioids sensu lato</taxon>
        <taxon>Dalbergieae</taxon>
        <taxon>Pterocarpus clade</taxon>
        <taxon>Stylosanthes</taxon>
    </lineage>
</organism>